<keyword evidence="7 8" id="KW-0472">Membrane</keyword>
<feature type="transmembrane region" description="Helical" evidence="8">
    <location>
        <begin position="149"/>
        <end position="168"/>
    </location>
</feature>
<evidence type="ECO:0000256" key="8">
    <source>
        <dbReference type="SAM" id="Phobius"/>
    </source>
</evidence>
<sequence>MPQRVLTPLGFRIKKSPVQPMSWRARITAVFSDSPARGALLIFLLITLFFAVLLTMPFSSADGTITPFHDSLFVATSAVSVTGLSTVNTADHWSFLGQIILLCGVQVGGLGILTVATMLTMSVSKQLGLKQKLIAQEGMTTGRLGETGALIRVVITTTLVIEALIMLAMTPRFIALEKDFWLGLWHGLFYAVSAFNNAGFLSHTNGLADFGNDAYISTVIAIAVMIGGLGFPVIMVLLKYRWDLRRWNLHTRMTVEVTLILFVLGALAYGFFEWSNPATMGDKPLIEKIGLSLFASTAARSSGFNIVDINEQLPQTLLLTDALMFVGGGAASTAGGIKVTTFAVIVLAIVAEARGSQDATAYHRRLPQGAIRVAVAVLALGSTMVLVGTLALTTISGETLQRPLFEAISAFGTCGLSTGFSAELPPSGKYVLTALMFFGRLGTITFASALAMRQRRTMYRYPEERPIIG</sequence>
<feature type="transmembrane region" description="Helical" evidence="8">
    <location>
        <begin position="99"/>
        <end position="123"/>
    </location>
</feature>
<evidence type="ECO:0000256" key="7">
    <source>
        <dbReference type="ARBA" id="ARBA00023136"/>
    </source>
</evidence>
<gene>
    <name evidence="9" type="ORF">ACFFFR_11850</name>
</gene>
<dbReference type="Proteomes" id="UP001589862">
    <property type="component" value="Unassembled WGS sequence"/>
</dbReference>
<keyword evidence="10" id="KW-1185">Reference proteome</keyword>
<organism evidence="9 10">
    <name type="scientific">Micrococcoides hystricis</name>
    <dbReference type="NCBI Taxonomy" id="1572761"/>
    <lineage>
        <taxon>Bacteria</taxon>
        <taxon>Bacillati</taxon>
        <taxon>Actinomycetota</taxon>
        <taxon>Actinomycetes</taxon>
        <taxon>Micrococcales</taxon>
        <taxon>Micrococcaceae</taxon>
        <taxon>Micrococcoides</taxon>
    </lineage>
</organism>
<comment type="caution">
    <text evidence="9">The sequence shown here is derived from an EMBL/GenBank/DDBJ whole genome shotgun (WGS) entry which is preliminary data.</text>
</comment>
<comment type="subcellular location">
    <subcellularLocation>
        <location evidence="1">Cell membrane</location>
        <topology evidence="1">Multi-pass membrane protein</topology>
    </subcellularLocation>
</comment>
<dbReference type="Pfam" id="PF02386">
    <property type="entry name" value="TrkH"/>
    <property type="match status" value="1"/>
</dbReference>
<dbReference type="EMBL" id="JBHLUB010000032">
    <property type="protein sequence ID" value="MFC0583060.1"/>
    <property type="molecule type" value="Genomic_DNA"/>
</dbReference>
<evidence type="ECO:0000256" key="4">
    <source>
        <dbReference type="ARBA" id="ARBA00022692"/>
    </source>
</evidence>
<evidence type="ECO:0000256" key="5">
    <source>
        <dbReference type="ARBA" id="ARBA00022989"/>
    </source>
</evidence>
<evidence type="ECO:0000313" key="10">
    <source>
        <dbReference type="Proteomes" id="UP001589862"/>
    </source>
</evidence>
<feature type="transmembrane region" description="Helical" evidence="8">
    <location>
        <begin position="71"/>
        <end position="87"/>
    </location>
</feature>
<feature type="transmembrane region" description="Helical" evidence="8">
    <location>
        <begin position="250"/>
        <end position="272"/>
    </location>
</feature>
<evidence type="ECO:0000256" key="2">
    <source>
        <dbReference type="ARBA" id="ARBA00022448"/>
    </source>
</evidence>
<feature type="transmembrane region" description="Helical" evidence="8">
    <location>
        <begin position="322"/>
        <end position="350"/>
    </location>
</feature>
<dbReference type="RefSeq" id="WP_377460718.1">
    <property type="nucleotide sequence ID" value="NZ_JBHLUB010000032.1"/>
</dbReference>
<accession>A0ABV6PD65</accession>
<protein>
    <submittedName>
        <fullName evidence="9">TrkH family potassium uptake protein</fullName>
    </submittedName>
</protein>
<reference evidence="9 10" key="1">
    <citation type="submission" date="2024-09" db="EMBL/GenBank/DDBJ databases">
        <authorList>
            <person name="Sun Q."/>
            <person name="Mori K."/>
        </authorList>
    </citation>
    <scope>NUCLEOTIDE SEQUENCE [LARGE SCALE GENOMIC DNA]</scope>
    <source>
        <strain evidence="9 10">NCAIM B.02604</strain>
    </source>
</reference>
<feature type="transmembrane region" description="Helical" evidence="8">
    <location>
        <begin position="214"/>
        <end position="238"/>
    </location>
</feature>
<feature type="transmembrane region" description="Helical" evidence="8">
    <location>
        <begin position="430"/>
        <end position="451"/>
    </location>
</feature>
<evidence type="ECO:0000256" key="1">
    <source>
        <dbReference type="ARBA" id="ARBA00004651"/>
    </source>
</evidence>
<evidence type="ECO:0000313" key="9">
    <source>
        <dbReference type="EMBL" id="MFC0583060.1"/>
    </source>
</evidence>
<keyword evidence="6" id="KW-0406">Ion transport</keyword>
<feature type="transmembrane region" description="Helical" evidence="8">
    <location>
        <begin position="371"/>
        <end position="395"/>
    </location>
</feature>
<name>A0ABV6PD65_9MICC</name>
<evidence type="ECO:0000256" key="6">
    <source>
        <dbReference type="ARBA" id="ARBA00023065"/>
    </source>
</evidence>
<dbReference type="PANTHER" id="PTHR32024">
    <property type="entry name" value="TRK SYSTEM POTASSIUM UPTAKE PROTEIN TRKG-RELATED"/>
    <property type="match status" value="1"/>
</dbReference>
<keyword evidence="2" id="KW-0813">Transport</keyword>
<evidence type="ECO:0000256" key="3">
    <source>
        <dbReference type="ARBA" id="ARBA00022475"/>
    </source>
</evidence>
<proteinExistence type="predicted"/>
<dbReference type="PANTHER" id="PTHR32024:SF1">
    <property type="entry name" value="KTR SYSTEM POTASSIUM UPTAKE PROTEIN B"/>
    <property type="match status" value="1"/>
</dbReference>
<keyword evidence="4 8" id="KW-0812">Transmembrane</keyword>
<keyword evidence="3" id="KW-1003">Cell membrane</keyword>
<dbReference type="InterPro" id="IPR003445">
    <property type="entry name" value="Cat_transpt"/>
</dbReference>
<keyword evidence="5 8" id="KW-1133">Transmembrane helix</keyword>
<feature type="transmembrane region" description="Helical" evidence="8">
    <location>
        <begin position="180"/>
        <end position="202"/>
    </location>
</feature>